<dbReference type="Gene3D" id="1.20.1720.10">
    <property type="entry name" value="Multidrug resistance protein D"/>
    <property type="match status" value="2"/>
</dbReference>
<feature type="transmembrane region" description="Helical" evidence="6">
    <location>
        <begin position="250"/>
        <end position="271"/>
    </location>
</feature>
<evidence type="ECO:0000256" key="6">
    <source>
        <dbReference type="SAM" id="Phobius"/>
    </source>
</evidence>
<feature type="domain" description="Major facilitator superfamily (MFS) profile" evidence="7">
    <location>
        <begin position="34"/>
        <end position="494"/>
    </location>
</feature>
<gene>
    <name evidence="8" type="ORF">STRAU_0472</name>
</gene>
<organism evidence="8 9">
    <name type="scientific">Streptomyces aurantiacus JA 4570</name>
    <dbReference type="NCBI Taxonomy" id="1286094"/>
    <lineage>
        <taxon>Bacteria</taxon>
        <taxon>Bacillati</taxon>
        <taxon>Actinomycetota</taxon>
        <taxon>Actinomycetes</taxon>
        <taxon>Kitasatosporales</taxon>
        <taxon>Streptomycetaceae</taxon>
        <taxon>Streptomyces</taxon>
        <taxon>Streptomyces aurantiacus group</taxon>
    </lineage>
</organism>
<dbReference type="SUPFAM" id="SSF103473">
    <property type="entry name" value="MFS general substrate transporter"/>
    <property type="match status" value="1"/>
</dbReference>
<dbReference type="GO" id="GO:0046677">
    <property type="term" value="P:response to antibiotic"/>
    <property type="evidence" value="ECO:0007669"/>
    <property type="project" value="UniProtKB-KW"/>
</dbReference>
<evidence type="ECO:0000256" key="4">
    <source>
        <dbReference type="ARBA" id="ARBA00023136"/>
    </source>
</evidence>
<dbReference type="EMBL" id="AOPZ01000017">
    <property type="protein sequence ID" value="EPH46500.1"/>
    <property type="molecule type" value="Genomic_DNA"/>
</dbReference>
<feature type="transmembrane region" description="Helical" evidence="6">
    <location>
        <begin position="330"/>
        <end position="352"/>
    </location>
</feature>
<keyword evidence="3 6" id="KW-1133">Transmembrane helix</keyword>
<dbReference type="PANTHER" id="PTHR42718:SF39">
    <property type="entry name" value="ACTINORHODIN TRANSPORTER-RELATED"/>
    <property type="match status" value="1"/>
</dbReference>
<dbReference type="Pfam" id="PF07690">
    <property type="entry name" value="MFS_1"/>
    <property type="match status" value="1"/>
</dbReference>
<dbReference type="InterPro" id="IPR011701">
    <property type="entry name" value="MFS"/>
</dbReference>
<evidence type="ECO:0000259" key="7">
    <source>
        <dbReference type="PROSITE" id="PS50850"/>
    </source>
</evidence>
<proteinExistence type="predicted"/>
<feature type="transmembrane region" description="Helical" evidence="6">
    <location>
        <begin position="298"/>
        <end position="318"/>
    </location>
</feature>
<keyword evidence="4 6" id="KW-0472">Membrane</keyword>
<feature type="transmembrane region" description="Helical" evidence="6">
    <location>
        <begin position="472"/>
        <end position="490"/>
    </location>
</feature>
<evidence type="ECO:0000256" key="1">
    <source>
        <dbReference type="ARBA" id="ARBA00004651"/>
    </source>
</evidence>
<feature type="transmembrane region" description="Helical" evidence="6">
    <location>
        <begin position="193"/>
        <end position="213"/>
    </location>
</feature>
<feature type="transmembrane region" description="Helical" evidence="6">
    <location>
        <begin position="100"/>
        <end position="119"/>
    </location>
</feature>
<dbReference type="RefSeq" id="WP_016638606.1">
    <property type="nucleotide sequence ID" value="NZ_AOPZ01000017.1"/>
</dbReference>
<keyword evidence="2 6" id="KW-0812">Transmembrane</keyword>
<evidence type="ECO:0000256" key="5">
    <source>
        <dbReference type="ARBA" id="ARBA00023251"/>
    </source>
</evidence>
<keyword evidence="9" id="KW-1185">Reference proteome</keyword>
<dbReference type="PROSITE" id="PS50850">
    <property type="entry name" value="MFS"/>
    <property type="match status" value="1"/>
</dbReference>
<feature type="transmembrane region" description="Helical" evidence="6">
    <location>
        <begin position="435"/>
        <end position="452"/>
    </location>
</feature>
<dbReference type="GO" id="GO:0022857">
    <property type="term" value="F:transmembrane transporter activity"/>
    <property type="evidence" value="ECO:0007669"/>
    <property type="project" value="InterPro"/>
</dbReference>
<comment type="caution">
    <text evidence="8">The sequence shown here is derived from an EMBL/GenBank/DDBJ whole genome shotgun (WGS) entry which is preliminary data.</text>
</comment>
<dbReference type="InterPro" id="IPR036259">
    <property type="entry name" value="MFS_trans_sf"/>
</dbReference>
<dbReference type="CDD" id="cd17321">
    <property type="entry name" value="MFS_MMR_MDR_like"/>
    <property type="match status" value="1"/>
</dbReference>
<name>S4A6U2_9ACTN</name>
<feature type="transmembrane region" description="Helical" evidence="6">
    <location>
        <begin position="225"/>
        <end position="244"/>
    </location>
</feature>
<sequence length="513" mass="52522">MSENKSQPTVIEAAADDALVAPPPAAADPRRWAALVVLLVAAFMDAVDVTVVNIAIPHVQEDTGASTAQIQWVVGGYALAFALGLITGGRLGDLFGRKKVFLVGVAGFTLTSLVCGIATAPEVLLAGRIAQGAAAALMVPQVLSIIHVSFPKEERGKVFGVFGAVTALGVLAGPLVGALLVEGDLFGMGWRPIFLVNLPLGVLGLIVGAVLIRESKSGHAARLDVGGMLLSTVGLLCLVLPLIQGRELGWPVWTYVMPAASVPVLALFVAYERRVIARGGSPLVVLSLFTRKSFTGGLGVQLLFGLASGVFFLAWTLYLQLGLGFSPLKAGLSGLPLSLLLMAGAGVSMQILVPRFGRAVLQSGALTAAAGMVLFAWLVGHYGADIALWQAMLPLVPMGIGMGLIVAPLADIILSEVPHEHAGSASGLNNTTVQLGQAVGTALSSLIFFNQLGGDGNPVTQAPKMPDAFAHTLPYVAGAFLAAFAVLYAIPRGAGRAGASVGAEAADGSAAAR</sequence>
<accession>S4A6U2</accession>
<comment type="subcellular location">
    <subcellularLocation>
        <location evidence="1">Cell membrane</location>
        <topology evidence="1">Multi-pass membrane protein</topology>
    </subcellularLocation>
</comment>
<dbReference type="InterPro" id="IPR020846">
    <property type="entry name" value="MFS_dom"/>
</dbReference>
<evidence type="ECO:0000256" key="2">
    <source>
        <dbReference type="ARBA" id="ARBA00022692"/>
    </source>
</evidence>
<dbReference type="Proteomes" id="UP000014629">
    <property type="component" value="Unassembled WGS sequence"/>
</dbReference>
<dbReference type="GO" id="GO:0005886">
    <property type="term" value="C:plasma membrane"/>
    <property type="evidence" value="ECO:0007669"/>
    <property type="project" value="UniProtKB-SubCell"/>
</dbReference>
<feature type="transmembrane region" description="Helical" evidence="6">
    <location>
        <begin position="32"/>
        <end position="56"/>
    </location>
</feature>
<feature type="transmembrane region" description="Helical" evidence="6">
    <location>
        <begin position="359"/>
        <end position="379"/>
    </location>
</feature>
<feature type="transmembrane region" description="Helical" evidence="6">
    <location>
        <begin position="158"/>
        <end position="181"/>
    </location>
</feature>
<keyword evidence="5" id="KW-0046">Antibiotic resistance</keyword>
<dbReference type="PANTHER" id="PTHR42718">
    <property type="entry name" value="MAJOR FACILITATOR SUPERFAMILY MULTIDRUG TRANSPORTER MFSC"/>
    <property type="match status" value="1"/>
</dbReference>
<dbReference type="PRINTS" id="PR01036">
    <property type="entry name" value="TCRTETB"/>
</dbReference>
<evidence type="ECO:0000313" key="9">
    <source>
        <dbReference type="Proteomes" id="UP000014629"/>
    </source>
</evidence>
<feature type="transmembrane region" description="Helical" evidence="6">
    <location>
        <begin position="391"/>
        <end position="414"/>
    </location>
</feature>
<feature type="transmembrane region" description="Helical" evidence="6">
    <location>
        <begin position="68"/>
        <end position="88"/>
    </location>
</feature>
<dbReference type="PATRIC" id="fig|1286094.4.peg.461"/>
<dbReference type="AlphaFoldDB" id="S4A6U2"/>
<evidence type="ECO:0000256" key="3">
    <source>
        <dbReference type="ARBA" id="ARBA00022989"/>
    </source>
</evidence>
<evidence type="ECO:0000313" key="8">
    <source>
        <dbReference type="EMBL" id="EPH46500.1"/>
    </source>
</evidence>
<protein>
    <submittedName>
        <fullName evidence="8">Putative actinorhodin transporter</fullName>
    </submittedName>
</protein>
<feature type="transmembrane region" description="Helical" evidence="6">
    <location>
        <begin position="125"/>
        <end position="146"/>
    </location>
</feature>
<reference evidence="8 9" key="1">
    <citation type="submission" date="2013-02" db="EMBL/GenBank/DDBJ databases">
        <title>Draft Genome Sequence of Streptomyces aurantiacus, Which Produces Setomimycin.</title>
        <authorList>
            <person name="Gruening B.A."/>
            <person name="Praeg A."/>
            <person name="Erxleben A."/>
            <person name="Guenther S."/>
            <person name="Mueller M."/>
        </authorList>
    </citation>
    <scope>NUCLEOTIDE SEQUENCE [LARGE SCALE GENOMIC DNA]</scope>
    <source>
        <strain evidence="8 9">JA 4570</strain>
    </source>
</reference>